<protein>
    <recommendedName>
        <fullName evidence="3">DUF3288 domain-containing protein</fullName>
    </recommendedName>
</protein>
<dbReference type="RefSeq" id="WP_073606413.1">
    <property type="nucleotide sequence ID" value="NZ_MRCG01000001.1"/>
</dbReference>
<name>A0A1U7JA94_9CYAN</name>
<proteinExistence type="predicted"/>
<gene>
    <name evidence="1" type="ORF">NIES30_00375</name>
</gene>
<evidence type="ECO:0000313" key="2">
    <source>
        <dbReference type="Proteomes" id="UP000185557"/>
    </source>
</evidence>
<keyword evidence="2" id="KW-1185">Reference proteome</keyword>
<dbReference type="Pfam" id="PF11691">
    <property type="entry name" value="DUF3288"/>
    <property type="match status" value="1"/>
</dbReference>
<organism evidence="1 2">
    <name type="scientific">Phormidium tenue NIES-30</name>
    <dbReference type="NCBI Taxonomy" id="549789"/>
    <lineage>
        <taxon>Bacteria</taxon>
        <taxon>Bacillati</taxon>
        <taxon>Cyanobacteriota</taxon>
        <taxon>Cyanophyceae</taxon>
        <taxon>Oscillatoriophycideae</taxon>
        <taxon>Oscillatoriales</taxon>
        <taxon>Oscillatoriaceae</taxon>
        <taxon>Phormidium</taxon>
    </lineage>
</organism>
<dbReference type="EMBL" id="MRCG01000001">
    <property type="protein sequence ID" value="OKH50599.1"/>
    <property type="molecule type" value="Genomic_DNA"/>
</dbReference>
<dbReference type="Proteomes" id="UP000185557">
    <property type="component" value="Unassembled WGS sequence"/>
</dbReference>
<comment type="caution">
    <text evidence="1">The sequence shown here is derived from an EMBL/GenBank/DDBJ whole genome shotgun (WGS) entry which is preliminary data.</text>
</comment>
<reference evidence="1 2" key="1">
    <citation type="submission" date="2016-11" db="EMBL/GenBank/DDBJ databases">
        <title>Draft Genome Sequences of Nine Cyanobacterial Strains from Diverse Habitats.</title>
        <authorList>
            <person name="Zhu T."/>
            <person name="Hou S."/>
            <person name="Lu X."/>
            <person name="Hess W.R."/>
        </authorList>
    </citation>
    <scope>NUCLEOTIDE SEQUENCE [LARGE SCALE GENOMIC DNA]</scope>
    <source>
        <strain evidence="1 2">NIES-30</strain>
    </source>
</reference>
<sequence length="95" mass="11033">MADITKDQQHPQYKTDRQVVNQLLAGEANDYNLVELARLITRYEGFPGARDIQTDLKKALTRWQLTEAELFEKTRAIHQQGEVYKGLGRGREDWS</sequence>
<accession>A0A1U7JA94</accession>
<evidence type="ECO:0000313" key="1">
    <source>
        <dbReference type="EMBL" id="OKH50599.1"/>
    </source>
</evidence>
<dbReference type="AlphaFoldDB" id="A0A1U7JA94"/>
<evidence type="ECO:0008006" key="3">
    <source>
        <dbReference type="Google" id="ProtNLM"/>
    </source>
</evidence>
<dbReference type="InterPro" id="IPR021705">
    <property type="entry name" value="DUF3288"/>
</dbReference>
<dbReference type="STRING" id="549789.NIES30_00375"/>
<dbReference type="OrthoDB" id="514226at2"/>